<feature type="domain" description="VOC" evidence="1">
    <location>
        <begin position="7"/>
        <end position="133"/>
    </location>
</feature>
<dbReference type="InterPro" id="IPR052537">
    <property type="entry name" value="Extradiol_RC_dioxygenase"/>
</dbReference>
<keyword evidence="3" id="KW-1185">Reference proteome</keyword>
<proteinExistence type="predicted"/>
<dbReference type="InterPro" id="IPR029068">
    <property type="entry name" value="Glyas_Bleomycin-R_OHBP_Dase"/>
</dbReference>
<dbReference type="PROSITE" id="PS51819">
    <property type="entry name" value="VOC"/>
    <property type="match status" value="2"/>
</dbReference>
<name>A0A841HTQ4_9DEIO</name>
<comment type="caution">
    <text evidence="2">The sequence shown here is derived from an EMBL/GenBank/DDBJ whole genome shotgun (WGS) entry which is preliminary data.</text>
</comment>
<dbReference type="PANTHER" id="PTHR36110">
    <property type="entry name" value="RING-CLEAVING DIOXYGENASE MHQE-RELATED"/>
    <property type="match status" value="1"/>
</dbReference>
<dbReference type="InterPro" id="IPR037523">
    <property type="entry name" value="VOC_core"/>
</dbReference>
<reference evidence="2 3" key="1">
    <citation type="submission" date="2020-08" db="EMBL/GenBank/DDBJ databases">
        <title>Genomic Encyclopedia of Type Strains, Phase IV (KMG-IV): sequencing the most valuable type-strain genomes for metagenomic binning, comparative biology and taxonomic classification.</title>
        <authorList>
            <person name="Goeker M."/>
        </authorList>
    </citation>
    <scope>NUCLEOTIDE SEQUENCE [LARGE SCALE GENOMIC DNA]</scope>
    <source>
        <strain evidence="2 3">DSM 21458</strain>
    </source>
</reference>
<protein>
    <submittedName>
        <fullName evidence="2">Glyoxalase family protein</fullName>
    </submittedName>
</protein>
<dbReference type="RefSeq" id="WP_183983603.1">
    <property type="nucleotide sequence ID" value="NZ_JACHHG010000001.1"/>
</dbReference>
<dbReference type="Proteomes" id="UP000569951">
    <property type="component" value="Unassembled WGS sequence"/>
</dbReference>
<evidence type="ECO:0000313" key="2">
    <source>
        <dbReference type="EMBL" id="MBB6096801.1"/>
    </source>
</evidence>
<sequence length="318" mass="35347">MNLQLGGIHHVSAITARISGNHAFYTRVMGLRLVKKSVNQDDPSMYHLFYADAQATPGSDLTFFDIPRAAPEHRGNRSISRTFLRVSGQAALEYWAARLEDNYVAHGPLHLRDGRLTLDFEDPEGLPLSLVDDGGRGEAYPWKGSDVPAEYQIRGLGPVMLTVPELHPTARVLTDLLNMRRVRAYVHPDDTTAQVHVFEMGEGGAGAEVHVAVRPDLPRTYPGAGGVHHVAFRVPSEEQYHAWARHLEAAGVHTSGEVDRYYFRALYFREPQGILFELSTDGPGFATDEPLEALGERLALPPFLESRRAEIEAKLRPL</sequence>
<accession>A0A841HTQ4</accession>
<dbReference type="EMBL" id="JACHHG010000001">
    <property type="protein sequence ID" value="MBB6096801.1"/>
    <property type="molecule type" value="Genomic_DNA"/>
</dbReference>
<feature type="domain" description="VOC" evidence="1">
    <location>
        <begin position="155"/>
        <end position="281"/>
    </location>
</feature>
<dbReference type="CDD" id="cd08347">
    <property type="entry name" value="PcpA_C_like"/>
    <property type="match status" value="1"/>
</dbReference>
<dbReference type="PANTHER" id="PTHR36110:SF4">
    <property type="entry name" value="RING-CLEAVING DIOXYGENASE MHQA-RELATED"/>
    <property type="match status" value="1"/>
</dbReference>
<gene>
    <name evidence="2" type="ORF">HNR42_000213</name>
</gene>
<dbReference type="Pfam" id="PF00903">
    <property type="entry name" value="Glyoxalase"/>
    <property type="match status" value="1"/>
</dbReference>
<evidence type="ECO:0000259" key="1">
    <source>
        <dbReference type="PROSITE" id="PS51819"/>
    </source>
</evidence>
<evidence type="ECO:0000313" key="3">
    <source>
        <dbReference type="Proteomes" id="UP000569951"/>
    </source>
</evidence>
<dbReference type="SUPFAM" id="SSF54593">
    <property type="entry name" value="Glyoxalase/Bleomycin resistance protein/Dihydroxybiphenyl dioxygenase"/>
    <property type="match status" value="1"/>
</dbReference>
<dbReference type="InterPro" id="IPR004360">
    <property type="entry name" value="Glyas_Fos-R_dOase_dom"/>
</dbReference>
<organism evidence="2 3">
    <name type="scientific">Deinobacterium chartae</name>
    <dbReference type="NCBI Taxonomy" id="521158"/>
    <lineage>
        <taxon>Bacteria</taxon>
        <taxon>Thermotogati</taxon>
        <taxon>Deinococcota</taxon>
        <taxon>Deinococci</taxon>
        <taxon>Deinococcales</taxon>
        <taxon>Deinococcaceae</taxon>
        <taxon>Deinobacterium</taxon>
    </lineage>
</organism>
<dbReference type="AlphaFoldDB" id="A0A841HTQ4"/>
<dbReference type="Gene3D" id="3.10.180.10">
    <property type="entry name" value="2,3-Dihydroxybiphenyl 1,2-Dioxygenase, domain 1"/>
    <property type="match status" value="2"/>
</dbReference>